<gene>
    <name evidence="3" type="ORF">RHTO0S_08e02014g</name>
</gene>
<evidence type="ECO:0000256" key="2">
    <source>
        <dbReference type="SAM" id="MobiDB-lite"/>
    </source>
</evidence>
<reference evidence="3" key="1">
    <citation type="journal article" date="2014" name="Genome Announc.">
        <title>Draft genome sequence of Rhodosporidium toruloides CECT1137, an oleaginous yeast of biotechnological interest.</title>
        <authorList>
            <person name="Morin N."/>
            <person name="Calcas X."/>
            <person name="Devillers H."/>
            <person name="Durrens P."/>
            <person name="Sherman D.J."/>
            <person name="Nicaud J.-M."/>
            <person name="Neuveglise C."/>
        </authorList>
    </citation>
    <scope>NUCLEOTIDE SEQUENCE</scope>
    <source>
        <strain evidence="3">CECT1137</strain>
    </source>
</reference>
<dbReference type="EMBL" id="LK052943">
    <property type="protein sequence ID" value="CDR43454.1"/>
    <property type="molecule type" value="Genomic_DNA"/>
</dbReference>
<evidence type="ECO:0000256" key="1">
    <source>
        <dbReference type="SAM" id="Coils"/>
    </source>
</evidence>
<keyword evidence="1" id="KW-0175">Coiled coil</keyword>
<protein>
    <submittedName>
        <fullName evidence="3">RHTO0S08e02014g1_1</fullName>
    </submittedName>
</protein>
<name>A0A061B6I6_RHOTO</name>
<dbReference type="OrthoDB" id="7464126at2759"/>
<proteinExistence type="predicted"/>
<dbReference type="Gene3D" id="1.10.287.1490">
    <property type="match status" value="1"/>
</dbReference>
<dbReference type="AlphaFoldDB" id="A0A061B6I6"/>
<feature type="coiled-coil region" evidence="1">
    <location>
        <begin position="171"/>
        <end position="240"/>
    </location>
</feature>
<evidence type="ECO:0000313" key="3">
    <source>
        <dbReference type="EMBL" id="CDR43454.1"/>
    </source>
</evidence>
<feature type="region of interest" description="Disordered" evidence="2">
    <location>
        <begin position="92"/>
        <end position="135"/>
    </location>
</feature>
<accession>A0A061B6I6</accession>
<dbReference type="SUPFAM" id="SSF90257">
    <property type="entry name" value="Myosin rod fragments"/>
    <property type="match status" value="1"/>
</dbReference>
<sequence>MAGDNPPLFVPLEGETPYAHYLNKLHAAVPSAILHEPTPTREQAQAATDVFFAYQKVPGEAMEEKDKENFAINRDAALRAFGAVTTRRGLGPGLGLQIEKGREKRGGRRSVGGAGEADEEENDTPATKRRKGAQNVSLEDLYQKLDELASHVKTRCITKDDLKHLATKEDLKTLATKVEALEDTVKDRNKKVESLEKTVKDVKQKVEALEKTVKDVNRKVEGLENAVKDMNKKVGALEETVKGLGVKVDEALKKDGTLDKAFATVQTDLTDLKQAIIDLQTVVQVLPGLQRSLADIENYVKTRRADIKDT</sequence>
<organism evidence="3">
    <name type="scientific">Rhodotorula toruloides</name>
    <name type="common">Yeast</name>
    <name type="synonym">Rhodosporidium toruloides</name>
    <dbReference type="NCBI Taxonomy" id="5286"/>
    <lineage>
        <taxon>Eukaryota</taxon>
        <taxon>Fungi</taxon>
        <taxon>Dikarya</taxon>
        <taxon>Basidiomycota</taxon>
        <taxon>Pucciniomycotina</taxon>
        <taxon>Microbotryomycetes</taxon>
        <taxon>Sporidiobolales</taxon>
        <taxon>Sporidiobolaceae</taxon>
        <taxon>Rhodotorula</taxon>
    </lineage>
</organism>